<dbReference type="Gene3D" id="1.10.260.40">
    <property type="entry name" value="lambda repressor-like DNA-binding domains"/>
    <property type="match status" value="1"/>
</dbReference>
<accession>A0A316E234</accession>
<proteinExistence type="predicted"/>
<dbReference type="PANTHER" id="PTHR46558">
    <property type="entry name" value="TRACRIPTIONAL REGULATORY PROTEIN-RELATED-RELATED"/>
    <property type="match status" value="1"/>
</dbReference>
<protein>
    <submittedName>
        <fullName evidence="3">DNA-binding XRE family transcriptional regulator</fullName>
    </submittedName>
</protein>
<dbReference type="InterPro" id="IPR001387">
    <property type="entry name" value="Cro/C1-type_HTH"/>
</dbReference>
<sequence length="71" mass="7897">MQSLGTTIRNLRLKNKLSQTELAHLINIPSQSKISAWESDNSLPDVLEAQKLAAVFDLTLEELVGGTYNRD</sequence>
<dbReference type="Pfam" id="PF01381">
    <property type="entry name" value="HTH_3"/>
    <property type="match status" value="1"/>
</dbReference>
<dbReference type="AlphaFoldDB" id="A0A316E234"/>
<evidence type="ECO:0000256" key="1">
    <source>
        <dbReference type="ARBA" id="ARBA00023125"/>
    </source>
</evidence>
<evidence type="ECO:0000259" key="2">
    <source>
        <dbReference type="PROSITE" id="PS50943"/>
    </source>
</evidence>
<dbReference type="InterPro" id="IPR010982">
    <property type="entry name" value="Lambda_DNA-bd_dom_sf"/>
</dbReference>
<keyword evidence="1 3" id="KW-0238">DNA-binding</keyword>
<dbReference type="RefSeq" id="WP_109745306.1">
    <property type="nucleotide sequence ID" value="NZ_QGGO01000041.1"/>
</dbReference>
<reference evidence="3 4" key="1">
    <citation type="submission" date="2018-05" db="EMBL/GenBank/DDBJ databases">
        <title>Genomic Encyclopedia of Archaeal and Bacterial Type Strains, Phase II (KMG-II): from individual species to whole genera.</title>
        <authorList>
            <person name="Goeker M."/>
        </authorList>
    </citation>
    <scope>NUCLEOTIDE SEQUENCE [LARGE SCALE GENOMIC DNA]</scope>
    <source>
        <strain evidence="3 4">DSM 22214</strain>
    </source>
</reference>
<organism evidence="3 4">
    <name type="scientific">Arcicella aurantiaca</name>
    <dbReference type="NCBI Taxonomy" id="591202"/>
    <lineage>
        <taxon>Bacteria</taxon>
        <taxon>Pseudomonadati</taxon>
        <taxon>Bacteroidota</taxon>
        <taxon>Cytophagia</taxon>
        <taxon>Cytophagales</taxon>
        <taxon>Flectobacillaceae</taxon>
        <taxon>Arcicella</taxon>
    </lineage>
</organism>
<dbReference type="SMART" id="SM00530">
    <property type="entry name" value="HTH_XRE"/>
    <property type="match status" value="1"/>
</dbReference>
<gene>
    <name evidence="3" type="ORF">LV89_04662</name>
</gene>
<comment type="caution">
    <text evidence="3">The sequence shown here is derived from an EMBL/GenBank/DDBJ whole genome shotgun (WGS) entry which is preliminary data.</text>
</comment>
<evidence type="ECO:0000313" key="4">
    <source>
        <dbReference type="Proteomes" id="UP000245489"/>
    </source>
</evidence>
<dbReference type="GO" id="GO:0003677">
    <property type="term" value="F:DNA binding"/>
    <property type="evidence" value="ECO:0007669"/>
    <property type="project" value="UniProtKB-KW"/>
</dbReference>
<dbReference type="CDD" id="cd00093">
    <property type="entry name" value="HTH_XRE"/>
    <property type="match status" value="1"/>
</dbReference>
<dbReference type="OrthoDB" id="9808239at2"/>
<dbReference type="PANTHER" id="PTHR46558:SF4">
    <property type="entry name" value="DNA-BIDING PHAGE PROTEIN"/>
    <property type="match status" value="1"/>
</dbReference>
<evidence type="ECO:0000313" key="3">
    <source>
        <dbReference type="EMBL" id="PWK16910.1"/>
    </source>
</evidence>
<name>A0A316E234_9BACT</name>
<dbReference type="Proteomes" id="UP000245489">
    <property type="component" value="Unassembled WGS sequence"/>
</dbReference>
<dbReference type="SUPFAM" id="SSF47413">
    <property type="entry name" value="lambda repressor-like DNA-binding domains"/>
    <property type="match status" value="1"/>
</dbReference>
<dbReference type="EMBL" id="QGGO01000041">
    <property type="protein sequence ID" value="PWK16910.1"/>
    <property type="molecule type" value="Genomic_DNA"/>
</dbReference>
<keyword evidence="4" id="KW-1185">Reference proteome</keyword>
<feature type="domain" description="HTH cro/C1-type" evidence="2">
    <location>
        <begin position="8"/>
        <end position="63"/>
    </location>
</feature>
<dbReference type="PROSITE" id="PS50943">
    <property type="entry name" value="HTH_CROC1"/>
    <property type="match status" value="1"/>
</dbReference>